<dbReference type="PANTHER" id="PTHR11527">
    <property type="entry name" value="HEAT-SHOCK PROTEIN 20 FAMILY MEMBER"/>
    <property type="match status" value="1"/>
</dbReference>
<reference evidence="4 5" key="1">
    <citation type="submission" date="2019-06" db="EMBL/GenBank/DDBJ databases">
        <title>Aeromicrobium sp. nov., isolated from a maize field.</title>
        <authorList>
            <person name="Lin S.-Y."/>
            <person name="Tsai C.-F."/>
            <person name="Young C.-C."/>
        </authorList>
    </citation>
    <scope>NUCLEOTIDE SEQUENCE [LARGE SCALE GENOMIC DNA]</scope>
    <source>
        <strain evidence="4 5">CC-CFT486</strain>
    </source>
</reference>
<sequence length="144" mass="16186">MLMRTDPFRDLDRLADAVFGTTERPAVMPMDAYRLDDTFVIELELPGIDPESIDLTVERNVLTVHADRRRPEIDGAERIVGERAFGTFSRQMFLGDTLDVDALDAEYTDGVLTVRIPVAEQAKPRRIQIGRGSAPRQLDEKLSA</sequence>
<name>A0A5C8NFB6_9ACTN</name>
<dbReference type="SUPFAM" id="SSF49764">
    <property type="entry name" value="HSP20-like chaperones"/>
    <property type="match status" value="1"/>
</dbReference>
<accession>A0A5C8NFB6</accession>
<dbReference type="Gene3D" id="2.60.40.790">
    <property type="match status" value="1"/>
</dbReference>
<organism evidence="4 5">
    <name type="scientific">Aeromicrobium terrae</name>
    <dbReference type="NCBI Taxonomy" id="2498846"/>
    <lineage>
        <taxon>Bacteria</taxon>
        <taxon>Bacillati</taxon>
        <taxon>Actinomycetota</taxon>
        <taxon>Actinomycetes</taxon>
        <taxon>Propionibacteriales</taxon>
        <taxon>Nocardioidaceae</taxon>
        <taxon>Aeromicrobium</taxon>
    </lineage>
</organism>
<dbReference type="AlphaFoldDB" id="A0A5C8NFB6"/>
<dbReference type="InterPro" id="IPR031107">
    <property type="entry name" value="Small_HSP"/>
</dbReference>
<evidence type="ECO:0000259" key="3">
    <source>
        <dbReference type="PROSITE" id="PS01031"/>
    </source>
</evidence>
<dbReference type="CDD" id="cd06464">
    <property type="entry name" value="ACD_sHsps-like"/>
    <property type="match status" value="1"/>
</dbReference>
<dbReference type="Proteomes" id="UP000321571">
    <property type="component" value="Unassembled WGS sequence"/>
</dbReference>
<proteinExistence type="inferred from homology"/>
<dbReference type="PROSITE" id="PS01031">
    <property type="entry name" value="SHSP"/>
    <property type="match status" value="1"/>
</dbReference>
<dbReference type="OrthoDB" id="5242916at2"/>
<feature type="domain" description="SHSP" evidence="3">
    <location>
        <begin position="21"/>
        <end position="132"/>
    </location>
</feature>
<evidence type="ECO:0000256" key="1">
    <source>
        <dbReference type="PROSITE-ProRule" id="PRU00285"/>
    </source>
</evidence>
<protein>
    <submittedName>
        <fullName evidence="4">Hsp20/alpha crystallin family protein</fullName>
    </submittedName>
</protein>
<dbReference type="EMBL" id="VDUX01000004">
    <property type="protein sequence ID" value="TXL60584.1"/>
    <property type="molecule type" value="Genomic_DNA"/>
</dbReference>
<evidence type="ECO:0000313" key="4">
    <source>
        <dbReference type="EMBL" id="TXL60584.1"/>
    </source>
</evidence>
<dbReference type="InterPro" id="IPR008978">
    <property type="entry name" value="HSP20-like_chaperone"/>
</dbReference>
<evidence type="ECO:0000313" key="5">
    <source>
        <dbReference type="Proteomes" id="UP000321571"/>
    </source>
</evidence>
<keyword evidence="5" id="KW-1185">Reference proteome</keyword>
<comment type="caution">
    <text evidence="4">The sequence shown here is derived from an EMBL/GenBank/DDBJ whole genome shotgun (WGS) entry which is preliminary data.</text>
</comment>
<gene>
    <name evidence="4" type="ORF">FHP06_09070</name>
</gene>
<comment type="similarity">
    <text evidence="1 2">Belongs to the small heat shock protein (HSP20) family.</text>
</comment>
<dbReference type="Pfam" id="PF00011">
    <property type="entry name" value="HSP20"/>
    <property type="match status" value="1"/>
</dbReference>
<dbReference type="InterPro" id="IPR002068">
    <property type="entry name" value="A-crystallin/Hsp20_dom"/>
</dbReference>
<evidence type="ECO:0000256" key="2">
    <source>
        <dbReference type="RuleBase" id="RU003616"/>
    </source>
</evidence>